<proteinExistence type="predicted"/>
<dbReference type="EMBL" id="BGPR01005690">
    <property type="protein sequence ID" value="GBN12542.1"/>
    <property type="molecule type" value="Genomic_DNA"/>
</dbReference>
<name>A0A4Y2LD57_ARAVE</name>
<reference evidence="2 3" key="1">
    <citation type="journal article" date="2019" name="Sci. Rep.">
        <title>Orb-weaving spider Araneus ventricosus genome elucidates the spidroin gene catalogue.</title>
        <authorList>
            <person name="Kono N."/>
            <person name="Nakamura H."/>
            <person name="Ohtoshi R."/>
            <person name="Moran D.A.P."/>
            <person name="Shinohara A."/>
            <person name="Yoshida Y."/>
            <person name="Fujiwara M."/>
            <person name="Mori M."/>
            <person name="Tomita M."/>
            <person name="Arakawa K."/>
        </authorList>
    </citation>
    <scope>NUCLEOTIDE SEQUENCE [LARGE SCALE GENOMIC DNA]</scope>
</reference>
<feature type="region of interest" description="Disordered" evidence="1">
    <location>
        <begin position="76"/>
        <end position="107"/>
    </location>
</feature>
<organism evidence="2 3">
    <name type="scientific">Araneus ventricosus</name>
    <name type="common">Orbweaver spider</name>
    <name type="synonym">Epeira ventricosa</name>
    <dbReference type="NCBI Taxonomy" id="182803"/>
    <lineage>
        <taxon>Eukaryota</taxon>
        <taxon>Metazoa</taxon>
        <taxon>Ecdysozoa</taxon>
        <taxon>Arthropoda</taxon>
        <taxon>Chelicerata</taxon>
        <taxon>Arachnida</taxon>
        <taxon>Araneae</taxon>
        <taxon>Araneomorphae</taxon>
        <taxon>Entelegynae</taxon>
        <taxon>Araneoidea</taxon>
        <taxon>Araneidae</taxon>
        <taxon>Araneus</taxon>
    </lineage>
</organism>
<keyword evidence="3" id="KW-1185">Reference proteome</keyword>
<evidence type="ECO:0000313" key="2">
    <source>
        <dbReference type="EMBL" id="GBN12542.1"/>
    </source>
</evidence>
<feature type="compositionally biased region" description="Basic and acidic residues" evidence="1">
    <location>
        <begin position="83"/>
        <end position="107"/>
    </location>
</feature>
<evidence type="ECO:0000256" key="1">
    <source>
        <dbReference type="SAM" id="MobiDB-lite"/>
    </source>
</evidence>
<gene>
    <name evidence="2" type="ORF">AVEN_166309_1</name>
</gene>
<dbReference type="AlphaFoldDB" id="A0A4Y2LD57"/>
<sequence length="136" mass="15439">MNNKGEISVQYLFNTANELPQRVTEMKLLCTIAPDIFQCDHPFPGPNITSCTQHSRRPKVTCLQEFSAQSVICCPLRSSSSRPHQDRPLTSHNPTEKKAHGHPRSMDMETVVHRMQCVFHEKSDHIEGSPHPSPRI</sequence>
<evidence type="ECO:0000313" key="3">
    <source>
        <dbReference type="Proteomes" id="UP000499080"/>
    </source>
</evidence>
<dbReference type="Proteomes" id="UP000499080">
    <property type="component" value="Unassembled WGS sequence"/>
</dbReference>
<protein>
    <submittedName>
        <fullName evidence="2">Uncharacterized protein</fullName>
    </submittedName>
</protein>
<accession>A0A4Y2LD57</accession>
<comment type="caution">
    <text evidence="2">The sequence shown here is derived from an EMBL/GenBank/DDBJ whole genome shotgun (WGS) entry which is preliminary data.</text>
</comment>